<dbReference type="InterPro" id="IPR022754">
    <property type="entry name" value="DNA_pol_III_gamma-3"/>
</dbReference>
<dbReference type="SUPFAM" id="SSF52540">
    <property type="entry name" value="P-loop containing nucleoside triphosphate hydrolases"/>
    <property type="match status" value="1"/>
</dbReference>
<dbReference type="CDD" id="cd00009">
    <property type="entry name" value="AAA"/>
    <property type="match status" value="1"/>
</dbReference>
<dbReference type="Pfam" id="PF12170">
    <property type="entry name" value="DNA_pol3_tau_5"/>
    <property type="match status" value="1"/>
</dbReference>
<evidence type="ECO:0000256" key="5">
    <source>
        <dbReference type="ARBA" id="ARBA00022723"/>
    </source>
</evidence>
<evidence type="ECO:0000256" key="3">
    <source>
        <dbReference type="ARBA" id="ARBA00022695"/>
    </source>
</evidence>
<organism evidence="14 15">
    <name type="scientific">Thauera mechernichensis</name>
    <dbReference type="NCBI Taxonomy" id="82788"/>
    <lineage>
        <taxon>Bacteria</taxon>
        <taxon>Pseudomonadati</taxon>
        <taxon>Pseudomonadota</taxon>
        <taxon>Betaproteobacteria</taxon>
        <taxon>Rhodocyclales</taxon>
        <taxon>Zoogloeaceae</taxon>
        <taxon>Thauera</taxon>
    </lineage>
</organism>
<comment type="function">
    <text evidence="11">DNA polymerase III is a complex, multichain enzyme responsible for most of the replicative synthesis in bacteria. This DNA polymerase also exhibits 3' to 5' exonuclease activity.</text>
</comment>
<keyword evidence="4 11" id="KW-0235">DNA replication</keyword>
<dbReference type="InterPro" id="IPR003593">
    <property type="entry name" value="AAA+_ATPase"/>
</dbReference>
<dbReference type="NCBIfam" id="TIGR02397">
    <property type="entry name" value="dnaX_nterm"/>
    <property type="match status" value="1"/>
</dbReference>
<dbReference type="SMART" id="SM00382">
    <property type="entry name" value="AAA"/>
    <property type="match status" value="1"/>
</dbReference>
<evidence type="ECO:0000256" key="11">
    <source>
        <dbReference type="RuleBase" id="RU364063"/>
    </source>
</evidence>
<name>A0ABW3WA05_9RHOO</name>
<feature type="region of interest" description="Disordered" evidence="12">
    <location>
        <begin position="413"/>
        <end position="435"/>
    </location>
</feature>
<proteinExistence type="inferred from homology"/>
<gene>
    <name evidence="11 14" type="primary">dnaX</name>
    <name evidence="14" type="ORF">ACFQ4M_04830</name>
</gene>
<feature type="domain" description="AAA+ ATPase" evidence="13">
    <location>
        <begin position="37"/>
        <end position="179"/>
    </location>
</feature>
<dbReference type="EMBL" id="JBHTMC010000009">
    <property type="protein sequence ID" value="MFD1262898.1"/>
    <property type="molecule type" value="Genomic_DNA"/>
</dbReference>
<dbReference type="SUPFAM" id="SSF48019">
    <property type="entry name" value="post-AAA+ oligomerization domain-like"/>
    <property type="match status" value="1"/>
</dbReference>
<evidence type="ECO:0000259" key="13">
    <source>
        <dbReference type="SMART" id="SM00382"/>
    </source>
</evidence>
<dbReference type="PANTHER" id="PTHR11669">
    <property type="entry name" value="REPLICATION FACTOR C / DNA POLYMERASE III GAMMA-TAU SUBUNIT"/>
    <property type="match status" value="1"/>
</dbReference>
<dbReference type="NCBIfam" id="NF005942">
    <property type="entry name" value="PRK07994.1"/>
    <property type="match status" value="1"/>
</dbReference>
<keyword evidence="3 11" id="KW-0548">Nucleotidyltransferase</keyword>
<dbReference type="EC" id="2.7.7.7" evidence="11"/>
<dbReference type="Proteomes" id="UP001597158">
    <property type="component" value="Unassembled WGS sequence"/>
</dbReference>
<accession>A0ABW3WA05</accession>
<evidence type="ECO:0000256" key="2">
    <source>
        <dbReference type="ARBA" id="ARBA00022679"/>
    </source>
</evidence>
<evidence type="ECO:0000256" key="1">
    <source>
        <dbReference type="ARBA" id="ARBA00006360"/>
    </source>
</evidence>
<sequence>MSYQVLARKWRPKSFGTLVGQEHVVRALSHALATGRLHHAWLFTGTRGVGKTTISRILAKALNCETGITPEPCNTCDACRAIDADRFPDYVEMDAASNRGVDDMAALLDKAVYAPVQGRYKVYMIDEVHMLTGHAFNAMLKTLEEPPEHVKFILATTDPQKIPVTVLSRCLQFNLKQMPQGHIVEHLTRILQAEQVSFEPGALRHLAKAANGSMRDALSLLDQAIAHGAGKVEEGQVTHMLGTVGDDHLYAVLDALVAADVPALLRVADGMEARSLAFDAALQSLATLLHRIALAQFAPEAITDELERARVAAYVQAFDAEFLQLAYQIAIHGRDELPLAPDEYTGFTMTLLRLHAFRPEQPAALGGPGVAPGGGGLARAVPASARPAPTVSASVAAARPEPPVAAITPPPAAVAQPAAEPPPAMAPQPAEAKPAAVGTAQAVSGHDVPPWEDLPPEAYADSAAVVERVHAVSSSLGAASEAASAPAPAPVAPASVAAAAEKSVVVPEATMAPDAAAGKAARGDAATLFALGDWRGLVRALELGGLVRELAQHCEWVDFSDEGLQLRLSVAHRHLLDMNPGALERLQGSLSSALGRTLKLRIIVGDIAGETPAQRDEVERRARHAEAVAALEADPFVRELIERFDATLVESTVRPL</sequence>
<dbReference type="GO" id="GO:0003887">
    <property type="term" value="F:DNA-directed DNA polymerase activity"/>
    <property type="evidence" value="ECO:0007669"/>
    <property type="project" value="UniProtKB-EC"/>
</dbReference>
<evidence type="ECO:0000256" key="10">
    <source>
        <dbReference type="ARBA" id="ARBA00049244"/>
    </source>
</evidence>
<dbReference type="InterPro" id="IPR027417">
    <property type="entry name" value="P-loop_NTPase"/>
</dbReference>
<dbReference type="InterPro" id="IPR038249">
    <property type="entry name" value="PolIII_tau_V_sf"/>
</dbReference>
<keyword evidence="2 11" id="KW-0808">Transferase</keyword>
<dbReference type="Pfam" id="PF22608">
    <property type="entry name" value="DNAX_ATPase_lid"/>
    <property type="match status" value="1"/>
</dbReference>
<keyword evidence="5" id="KW-0479">Metal-binding</keyword>
<keyword evidence="8 11" id="KW-0067">ATP-binding</keyword>
<evidence type="ECO:0000256" key="4">
    <source>
        <dbReference type="ARBA" id="ARBA00022705"/>
    </source>
</evidence>
<dbReference type="InterPro" id="IPR050238">
    <property type="entry name" value="DNA_Rep/Repair_Clamp_Loader"/>
</dbReference>
<dbReference type="PANTHER" id="PTHR11669:SF0">
    <property type="entry name" value="PROTEIN STICHEL-LIKE 2"/>
    <property type="match status" value="1"/>
</dbReference>
<dbReference type="Gene3D" id="1.10.8.60">
    <property type="match status" value="1"/>
</dbReference>
<dbReference type="InterPro" id="IPR008921">
    <property type="entry name" value="DNA_pol3_clamp-load_cplx_C"/>
</dbReference>
<evidence type="ECO:0000256" key="8">
    <source>
        <dbReference type="ARBA" id="ARBA00022840"/>
    </source>
</evidence>
<dbReference type="RefSeq" id="WP_277835421.1">
    <property type="nucleotide sequence ID" value="NZ_JARQZE010000025.1"/>
</dbReference>
<dbReference type="InterPro" id="IPR045085">
    <property type="entry name" value="HLD_clamp_pol_III_gamma_tau"/>
</dbReference>
<keyword evidence="9 11" id="KW-0239">DNA-directed DNA polymerase</keyword>
<comment type="caution">
    <text evidence="14">The sequence shown here is derived from an EMBL/GenBank/DDBJ whole genome shotgun (WGS) entry which is preliminary data.</text>
</comment>
<evidence type="ECO:0000313" key="14">
    <source>
        <dbReference type="EMBL" id="MFD1262898.1"/>
    </source>
</evidence>
<protein>
    <recommendedName>
        <fullName evidence="11">DNA polymerase III subunit gamma/tau</fullName>
        <ecNumber evidence="11">2.7.7.7</ecNumber>
    </recommendedName>
</protein>
<keyword evidence="15" id="KW-1185">Reference proteome</keyword>
<comment type="subunit">
    <text evidence="11">DNA polymerase III contains a core (composed of alpha, epsilon and theta chains) that associates with a tau subunit. This core dimerizes to form the POLIII' complex. PolIII' associates with the gamma complex (composed of gamma, delta, delta', psi and chi chains) and with the beta chain to form the complete DNA polymerase III complex.</text>
</comment>
<dbReference type="Gene3D" id="1.20.272.10">
    <property type="match status" value="1"/>
</dbReference>
<dbReference type="Gene3D" id="3.30.300.150">
    <property type="entry name" value="DNA polymerase III, tau subunit, domain V"/>
    <property type="match status" value="1"/>
</dbReference>
<evidence type="ECO:0000256" key="6">
    <source>
        <dbReference type="ARBA" id="ARBA00022741"/>
    </source>
</evidence>
<evidence type="ECO:0000256" key="9">
    <source>
        <dbReference type="ARBA" id="ARBA00022932"/>
    </source>
</evidence>
<evidence type="ECO:0000256" key="12">
    <source>
        <dbReference type="SAM" id="MobiDB-lite"/>
    </source>
</evidence>
<comment type="similarity">
    <text evidence="1 11">Belongs to the DnaX/STICHEL family.</text>
</comment>
<dbReference type="Gene3D" id="3.40.50.300">
    <property type="entry name" value="P-loop containing nucleotide triphosphate hydrolases"/>
    <property type="match status" value="1"/>
</dbReference>
<keyword evidence="6 11" id="KW-0547">Nucleotide-binding</keyword>
<comment type="catalytic activity">
    <reaction evidence="10 11">
        <text>DNA(n) + a 2'-deoxyribonucleoside 5'-triphosphate = DNA(n+1) + diphosphate</text>
        <dbReference type="Rhea" id="RHEA:22508"/>
        <dbReference type="Rhea" id="RHEA-COMP:17339"/>
        <dbReference type="Rhea" id="RHEA-COMP:17340"/>
        <dbReference type="ChEBI" id="CHEBI:33019"/>
        <dbReference type="ChEBI" id="CHEBI:61560"/>
        <dbReference type="ChEBI" id="CHEBI:173112"/>
        <dbReference type="EC" id="2.7.7.7"/>
    </reaction>
</comment>
<dbReference type="InterPro" id="IPR021029">
    <property type="entry name" value="DNA_pol_III_tau_dom-5"/>
</dbReference>
<evidence type="ECO:0000256" key="7">
    <source>
        <dbReference type="ARBA" id="ARBA00022833"/>
    </source>
</evidence>
<dbReference type="CDD" id="cd18137">
    <property type="entry name" value="HLD_clamp_pol_III_gamma_tau"/>
    <property type="match status" value="1"/>
</dbReference>
<dbReference type="InterPro" id="IPR012763">
    <property type="entry name" value="DNA_pol_III_sug/sutau_N"/>
</dbReference>
<reference evidence="15" key="1">
    <citation type="journal article" date="2019" name="Int. J. Syst. Evol. Microbiol.">
        <title>The Global Catalogue of Microorganisms (GCM) 10K type strain sequencing project: providing services to taxonomists for standard genome sequencing and annotation.</title>
        <authorList>
            <consortium name="The Broad Institute Genomics Platform"/>
            <consortium name="The Broad Institute Genome Sequencing Center for Infectious Disease"/>
            <person name="Wu L."/>
            <person name="Ma J."/>
        </authorList>
    </citation>
    <scope>NUCLEOTIDE SEQUENCE [LARGE SCALE GENOMIC DNA]</scope>
    <source>
        <strain evidence="15">CCUG 48884</strain>
    </source>
</reference>
<evidence type="ECO:0000313" key="15">
    <source>
        <dbReference type="Proteomes" id="UP001597158"/>
    </source>
</evidence>
<dbReference type="Pfam" id="PF12169">
    <property type="entry name" value="DNA_pol3_gamma3"/>
    <property type="match status" value="1"/>
</dbReference>
<keyword evidence="7" id="KW-0862">Zinc</keyword>
<dbReference type="Pfam" id="PF13177">
    <property type="entry name" value="DNA_pol3_delta2"/>
    <property type="match status" value="1"/>
</dbReference>